<proteinExistence type="predicted"/>
<dbReference type="PANTHER" id="PTHR43581">
    <property type="entry name" value="ATP/GTP PHOSPHATASE"/>
    <property type="match status" value="1"/>
</dbReference>
<accession>A0A2S5TD40</accession>
<dbReference type="SUPFAM" id="SSF52540">
    <property type="entry name" value="P-loop containing nucleoside triphosphate hydrolases"/>
    <property type="match status" value="1"/>
</dbReference>
<dbReference type="GO" id="GO:0016887">
    <property type="term" value="F:ATP hydrolysis activity"/>
    <property type="evidence" value="ECO:0007669"/>
    <property type="project" value="InterPro"/>
</dbReference>
<dbReference type="GO" id="GO:0004519">
    <property type="term" value="F:endonuclease activity"/>
    <property type="evidence" value="ECO:0007669"/>
    <property type="project" value="UniProtKB-KW"/>
</dbReference>
<dbReference type="GO" id="GO:0005524">
    <property type="term" value="F:ATP binding"/>
    <property type="evidence" value="ECO:0007669"/>
    <property type="project" value="InterPro"/>
</dbReference>
<dbReference type="Proteomes" id="UP000238220">
    <property type="component" value="Unassembled WGS sequence"/>
</dbReference>
<feature type="domain" description="ATPase AAA-type core" evidence="1">
    <location>
        <begin position="26"/>
        <end position="322"/>
    </location>
</feature>
<dbReference type="AlphaFoldDB" id="A0A2S5TD40"/>
<organism evidence="2 3">
    <name type="scientific">Solimonas fluminis</name>
    <dbReference type="NCBI Taxonomy" id="2086571"/>
    <lineage>
        <taxon>Bacteria</taxon>
        <taxon>Pseudomonadati</taxon>
        <taxon>Pseudomonadota</taxon>
        <taxon>Gammaproteobacteria</taxon>
        <taxon>Nevskiales</taxon>
        <taxon>Nevskiaceae</taxon>
        <taxon>Solimonas</taxon>
    </lineage>
</organism>
<comment type="caution">
    <text evidence="2">The sequence shown here is derived from an EMBL/GenBank/DDBJ whole genome shotgun (WGS) entry which is preliminary data.</text>
</comment>
<dbReference type="Gene3D" id="3.40.50.300">
    <property type="entry name" value="P-loop containing nucleotide triphosphate hydrolases"/>
    <property type="match status" value="1"/>
</dbReference>
<protein>
    <submittedName>
        <fullName evidence="2">ATP-dependent endonuclease</fullName>
    </submittedName>
</protein>
<dbReference type="InterPro" id="IPR051396">
    <property type="entry name" value="Bact_Antivir_Def_Nuclease"/>
</dbReference>
<gene>
    <name evidence="2" type="ORF">C3942_17290</name>
</gene>
<dbReference type="Pfam" id="PF13304">
    <property type="entry name" value="AAA_21"/>
    <property type="match status" value="1"/>
</dbReference>
<dbReference type="InterPro" id="IPR003959">
    <property type="entry name" value="ATPase_AAA_core"/>
</dbReference>
<reference evidence="2 3" key="1">
    <citation type="submission" date="2018-02" db="EMBL/GenBank/DDBJ databases">
        <title>Genome sequencing of Solimonas sp. HR-BB.</title>
        <authorList>
            <person name="Lee Y."/>
            <person name="Jeon C.O."/>
        </authorList>
    </citation>
    <scope>NUCLEOTIDE SEQUENCE [LARGE SCALE GENOMIC DNA]</scope>
    <source>
        <strain evidence="2 3">HR-BB</strain>
    </source>
</reference>
<keyword evidence="2" id="KW-0378">Hydrolase</keyword>
<dbReference type="RefSeq" id="WP_104231607.1">
    <property type="nucleotide sequence ID" value="NZ_PSNW01000010.1"/>
</dbReference>
<keyword evidence="2" id="KW-0540">Nuclease</keyword>
<evidence type="ECO:0000313" key="2">
    <source>
        <dbReference type="EMBL" id="PPE72797.1"/>
    </source>
</evidence>
<dbReference type="EMBL" id="PSNW01000010">
    <property type="protein sequence ID" value="PPE72797.1"/>
    <property type="molecule type" value="Genomic_DNA"/>
</dbReference>
<keyword evidence="2" id="KW-0255">Endonuclease</keyword>
<dbReference type="InterPro" id="IPR027417">
    <property type="entry name" value="P-loop_NTPase"/>
</dbReference>
<dbReference type="OrthoDB" id="3322489at2"/>
<evidence type="ECO:0000259" key="1">
    <source>
        <dbReference type="Pfam" id="PF13304"/>
    </source>
</evidence>
<sequence length="573" mass="62154">MARIRYVQIRNFRSIKSLDWTPGPGINCLIGPGDAGKSTVLDAIEACLSPRRVITFADTDFYGLDITQPIEITVTLGELSDELKDIDLYGDYLRGFDEVVDVVDEPHSSLETVLSLQLKVDADLDPTWRLYSDRTAAMDPVRNLPWKARLELSPIRLGGHPNSNLSWARGSVLNKLSEERADMGAELVKAARDARSSFGEAAAAQLKSTLQAVTATAQYLGIPIGGEAKALLDVHSVSFAEGAISLHTAAGIPLRSLGTGSNRLLLAGLHRTAAARASVVLTDEVEYGLEPHRLTRLLHSLGSKEAPPPLQVFMTTHSPVVVRELSGIQLHVLRNLGTRHRAFEVGDTDDIQSTVRCDPEAFLAHTVYVCEGASEIGLLRGLDLYFTSNHGTSLLARGAAFVNAAGGSPELCLKRAAAIRKLGYTTVAFIDNDKPAAPADLEAFKQLGGIVATWPPGLALEDVLFRTFPAQTISEMIDWAVEEIGLERVNQTLTKAAGGKPTTIDEIREGFRILGEYSPDARALLGAAARTRKQGWFKSISKMEAIARQFLGPRWDTSPVFKALIDHLWQAPG</sequence>
<evidence type="ECO:0000313" key="3">
    <source>
        <dbReference type="Proteomes" id="UP000238220"/>
    </source>
</evidence>
<name>A0A2S5TD40_9GAMM</name>
<dbReference type="PANTHER" id="PTHR43581:SF4">
    <property type="entry name" value="ATP_GTP PHOSPHATASE"/>
    <property type="match status" value="1"/>
</dbReference>
<keyword evidence="3" id="KW-1185">Reference proteome</keyword>